<dbReference type="AlphaFoldDB" id="S8B3F5"/>
<accession>S8B3F5</accession>
<name>S8B3F5_PENO1</name>
<organism evidence="1 2">
    <name type="scientific">Penicillium oxalicum (strain 114-2 / CGMCC 5302)</name>
    <name type="common">Penicillium decumbens</name>
    <dbReference type="NCBI Taxonomy" id="933388"/>
    <lineage>
        <taxon>Eukaryota</taxon>
        <taxon>Fungi</taxon>
        <taxon>Dikarya</taxon>
        <taxon>Ascomycota</taxon>
        <taxon>Pezizomycotina</taxon>
        <taxon>Eurotiomycetes</taxon>
        <taxon>Eurotiomycetidae</taxon>
        <taxon>Eurotiales</taxon>
        <taxon>Aspergillaceae</taxon>
        <taxon>Penicillium</taxon>
    </lineage>
</organism>
<evidence type="ECO:0000313" key="1">
    <source>
        <dbReference type="EMBL" id="EPS29037.1"/>
    </source>
</evidence>
<dbReference type="HOGENOM" id="CLU_1360833_0_0_1"/>
<protein>
    <submittedName>
        <fullName evidence="1">Uncharacterized protein</fullName>
    </submittedName>
</protein>
<dbReference type="EMBL" id="KB644411">
    <property type="protein sequence ID" value="EPS29037.1"/>
    <property type="molecule type" value="Genomic_DNA"/>
</dbReference>
<dbReference type="Proteomes" id="UP000019376">
    <property type="component" value="Unassembled WGS sequence"/>
</dbReference>
<sequence length="201" mass="22309">MFFEDENSIPNFSQLAASRGQGEGGKGIEMKHQKLQGSTHTTICLNTLRFPLALPITSSDARVQRAASTSEFPSLLAKSWIVSPLQSRMEEVHLFALDKHSDHMRVGPLCGMKDSASAFVVRQIKINPTNSQEFLHRLAIMGGNSVHEGRLSQFQTAKISMSNQPFGEPQVPHYPYVRGPLLKFKNTFEFAVQNGLIQNLG</sequence>
<evidence type="ECO:0000313" key="2">
    <source>
        <dbReference type="Proteomes" id="UP000019376"/>
    </source>
</evidence>
<keyword evidence="2" id="KW-1185">Reference proteome</keyword>
<proteinExistence type="predicted"/>
<gene>
    <name evidence="1" type="ORF">PDE_03983</name>
</gene>
<reference evidence="1 2" key="1">
    <citation type="journal article" date="2013" name="PLoS ONE">
        <title>Genomic and secretomic analyses reveal unique features of the lignocellulolytic enzyme system of Penicillium decumbens.</title>
        <authorList>
            <person name="Liu G."/>
            <person name="Zhang L."/>
            <person name="Wei X."/>
            <person name="Zou G."/>
            <person name="Qin Y."/>
            <person name="Ma L."/>
            <person name="Li J."/>
            <person name="Zheng H."/>
            <person name="Wang S."/>
            <person name="Wang C."/>
            <person name="Xun L."/>
            <person name="Zhao G.-P."/>
            <person name="Zhou Z."/>
            <person name="Qu Y."/>
        </authorList>
    </citation>
    <scope>NUCLEOTIDE SEQUENCE [LARGE SCALE GENOMIC DNA]</scope>
    <source>
        <strain evidence="2">114-2 / CGMCC 5302</strain>
    </source>
</reference>